<organism evidence="1 2">
    <name type="scientific">Abyssicoccus albus</name>
    <dbReference type="NCBI Taxonomy" id="1817405"/>
    <lineage>
        <taxon>Bacteria</taxon>
        <taxon>Bacillati</taxon>
        <taxon>Bacillota</taxon>
        <taxon>Bacilli</taxon>
        <taxon>Bacillales</taxon>
        <taxon>Abyssicoccaceae</taxon>
    </lineage>
</organism>
<name>A0A3N5BGN6_9BACL</name>
<gene>
    <name evidence="1" type="ORF">EDD62_1374</name>
</gene>
<accession>A0A3N5BGN6</accession>
<sequence length="45" mass="5248">MMITTVNCDFSFITNAIGYINDAIETLPDEFDIKIDFQKLEYPQE</sequence>
<evidence type="ECO:0000313" key="2">
    <source>
        <dbReference type="Proteomes" id="UP000277108"/>
    </source>
</evidence>
<protein>
    <submittedName>
        <fullName evidence="1">Uncharacterized protein</fullName>
    </submittedName>
</protein>
<dbReference type="RefSeq" id="WP_170152793.1">
    <property type="nucleotide sequence ID" value="NZ_RKRK01000003.1"/>
</dbReference>
<dbReference type="AlphaFoldDB" id="A0A3N5BGN6"/>
<evidence type="ECO:0000313" key="1">
    <source>
        <dbReference type="EMBL" id="RPF56717.1"/>
    </source>
</evidence>
<proteinExistence type="predicted"/>
<keyword evidence="2" id="KW-1185">Reference proteome</keyword>
<dbReference type="EMBL" id="RKRK01000003">
    <property type="protein sequence ID" value="RPF56717.1"/>
    <property type="molecule type" value="Genomic_DNA"/>
</dbReference>
<dbReference type="Proteomes" id="UP000277108">
    <property type="component" value="Unassembled WGS sequence"/>
</dbReference>
<reference evidence="1 2" key="1">
    <citation type="submission" date="2018-11" db="EMBL/GenBank/DDBJ databases">
        <title>Genomic Encyclopedia of Type Strains, Phase IV (KMG-IV): sequencing the most valuable type-strain genomes for metagenomic binning, comparative biology and taxonomic classification.</title>
        <authorList>
            <person name="Goeker M."/>
        </authorList>
    </citation>
    <scope>NUCLEOTIDE SEQUENCE [LARGE SCALE GENOMIC DNA]</scope>
    <source>
        <strain evidence="1 2">DSM 29158</strain>
    </source>
</reference>
<comment type="caution">
    <text evidence="1">The sequence shown here is derived from an EMBL/GenBank/DDBJ whole genome shotgun (WGS) entry which is preliminary data.</text>
</comment>